<sequence length="124" mass="13169">MGTTRIATTSRLHSTAATTKGMVTLCSRSENCAGVVTDRLNARGTPRWGVTDLRKGPAQVRLRAIIRGGSELLNARQGNWLGIYTPAGAQFTHCAIGDGQPPNDLAVCGLLCVRFMITLGGKED</sequence>
<keyword evidence="2" id="KW-1185">Reference proteome</keyword>
<dbReference type="Proteomes" id="UP001605036">
    <property type="component" value="Unassembled WGS sequence"/>
</dbReference>
<gene>
    <name evidence="1" type="ORF">R1flu_023636</name>
</gene>
<dbReference type="EMBL" id="JBHFFA010000007">
    <property type="protein sequence ID" value="KAL2611944.1"/>
    <property type="molecule type" value="Genomic_DNA"/>
</dbReference>
<organism evidence="1 2">
    <name type="scientific">Riccia fluitans</name>
    <dbReference type="NCBI Taxonomy" id="41844"/>
    <lineage>
        <taxon>Eukaryota</taxon>
        <taxon>Viridiplantae</taxon>
        <taxon>Streptophyta</taxon>
        <taxon>Embryophyta</taxon>
        <taxon>Marchantiophyta</taxon>
        <taxon>Marchantiopsida</taxon>
        <taxon>Marchantiidae</taxon>
        <taxon>Marchantiales</taxon>
        <taxon>Ricciaceae</taxon>
        <taxon>Riccia</taxon>
    </lineage>
</organism>
<accession>A0ABD1XSL1</accession>
<dbReference type="AlphaFoldDB" id="A0ABD1XSL1"/>
<reference evidence="1 2" key="1">
    <citation type="submission" date="2024-09" db="EMBL/GenBank/DDBJ databases">
        <title>Chromosome-scale assembly of Riccia fluitans.</title>
        <authorList>
            <person name="Paukszto L."/>
            <person name="Sawicki J."/>
            <person name="Karawczyk K."/>
            <person name="Piernik-Szablinska J."/>
            <person name="Szczecinska M."/>
            <person name="Mazdziarz M."/>
        </authorList>
    </citation>
    <scope>NUCLEOTIDE SEQUENCE [LARGE SCALE GENOMIC DNA]</scope>
    <source>
        <strain evidence="1">Rf_01</strain>
        <tissue evidence="1">Aerial parts of the thallus</tissue>
    </source>
</reference>
<name>A0ABD1XSL1_9MARC</name>
<comment type="caution">
    <text evidence="1">The sequence shown here is derived from an EMBL/GenBank/DDBJ whole genome shotgun (WGS) entry which is preliminary data.</text>
</comment>
<evidence type="ECO:0000313" key="1">
    <source>
        <dbReference type="EMBL" id="KAL2611944.1"/>
    </source>
</evidence>
<protein>
    <submittedName>
        <fullName evidence="1">Uncharacterized protein</fullName>
    </submittedName>
</protein>
<proteinExistence type="predicted"/>
<evidence type="ECO:0000313" key="2">
    <source>
        <dbReference type="Proteomes" id="UP001605036"/>
    </source>
</evidence>